<dbReference type="Proteomes" id="UP000008911">
    <property type="component" value="Segment"/>
</dbReference>
<sequence length="391" mass="43311">MVSRGFLAGLLLLLLLPGLATDARALSAWGPGEPPGSYYKLHKAMAILWWGCSFAGNVQIVFKAYDDDGWAIQVELREYSQDPVAAGTFDGIPYNLLHQAEYIPTYDEAVIISLSQSLAADKYYALMIVSKPNGTPSLDEYYSIKITGEDTVPNLKMVRIWDSNGDGSWEPYDPGSYPDPVFQIMADQIDCSSLVELKVLSVEPQESGVRVKFYLDGLQLGTEFYAHIAADTNGDGVLDKVSRDAFLTFQGPGTYEIVVSELTYTPWHVRIVWTEWGTAYEKVSEPRTETYIKGWGGVRTLVNVIMTVAPLAVQGTLVFLPYAGVLWSLWLLSSIFRTVEETSVEPVVDFFYRNYRILMGLFGIAKAALEASASLAAKAVELIKTLIDIVF</sequence>
<reference evidence="1 2" key="1">
    <citation type="journal article" date="2011" name="J. Bacteriol.">
        <title>Provirus Induction in Hyperthermophilic Archaea: Characterization of Aeropyrum pernix Spindle-Shaped Virus 1 and Aeropyrum pernix Ovoid Virus 1.</title>
        <authorList>
            <person name="Mochizuki T."/>
            <person name="Sako Y."/>
            <person name="Prangishvili D."/>
        </authorList>
    </citation>
    <scope>NUCLEOTIDE SEQUENCE [LARGE SCALE GENOMIC DNA]</scope>
</reference>
<name>G3CAV8_APOV1</name>
<dbReference type="EMBL" id="HE580237">
    <property type="protein sequence ID" value="CCD22157.1"/>
    <property type="molecule type" value="Genomic_DNA"/>
</dbReference>
<dbReference type="KEGG" id="vg:26131613"/>
<dbReference type="RefSeq" id="YP_009177667.1">
    <property type="nucleotide sequence ID" value="NC_028256.1"/>
</dbReference>
<accession>G3CAV8</accession>
<keyword evidence="2" id="KW-1185">Reference proteome</keyword>
<protein>
    <submittedName>
        <fullName evidence="1">Uncharacterized protein</fullName>
    </submittedName>
</protein>
<proteinExistence type="predicted"/>
<organismHost>
    <name type="scientific">Aeropyrum pernix</name>
    <dbReference type="NCBI Taxonomy" id="56636"/>
</organismHost>
<evidence type="ECO:0000313" key="2">
    <source>
        <dbReference type="Proteomes" id="UP000008911"/>
    </source>
</evidence>
<evidence type="ECO:0000313" key="1">
    <source>
        <dbReference type="EMBL" id="CCD22157.1"/>
    </source>
</evidence>
<dbReference type="GeneID" id="26131613"/>
<organism evidence="1 2">
    <name type="scientific">Aeropyrum pernix ovoid virus 1</name>
    <name type="common">APOV1</name>
    <dbReference type="NCBI Taxonomy" id="1032474"/>
    <lineage>
        <taxon>Viruses</taxon>
        <taxon>Viruses incertae sedis</taxon>
        <taxon>Guttaviridae</taxon>
        <taxon>Betaguttavirus</taxon>
    </lineage>
</organism>